<evidence type="ECO:0000313" key="2">
    <source>
        <dbReference type="EMBL" id="TVV76916.1"/>
    </source>
</evidence>
<keyword evidence="3" id="KW-1185">Reference proteome</keyword>
<dbReference type="PANTHER" id="PTHR37957:SF1">
    <property type="entry name" value="PHYTASE-LIKE DOMAIN-CONTAINING PROTEIN"/>
    <property type="match status" value="1"/>
</dbReference>
<dbReference type="EMBL" id="VNIM01000005">
    <property type="protein sequence ID" value="TVV76916.1"/>
    <property type="molecule type" value="Genomic_DNA"/>
</dbReference>
<dbReference type="PANTHER" id="PTHR37957">
    <property type="entry name" value="BLR7070 PROTEIN"/>
    <property type="match status" value="1"/>
</dbReference>
<dbReference type="SUPFAM" id="SSF101898">
    <property type="entry name" value="NHL repeat"/>
    <property type="match status" value="1"/>
</dbReference>
<sequence length="413" mass="44400">MSKARVTELAYSDEELACLDLPGGKLRVTRGIGSGLTRRAGDADGIVWAVGDRGPNLKLPLAIERYGLDHLAAHTGKSGAKLMPYPSIGPAIVELHVGDRHVTAIRTLALRDVAGTALSGLPPAGTDARAAEPALDLNGEVLPPDPGGADTEGLTGTPDGGFWVGEEYGPSLLRLDPDGSVRVRWVPAGTEASFAGANYPVVGALPQLAAYRRLNRGFEGLTLSMDGQRLHVAFQSPLAHPDEHAGDHARHVRLWTLDTTTGALLTEHLYPLDKPKSFLRDNALSDVDRADVKLCDVAMLDANTLIVLERISATAKLYLTRLDPERALAPKWSDPATRPTIEELSAGDAPGFPCLDKHLLFSTDDHPEISPDLEGLTLLDERTILLVNDNDFGIEGVPTRFWRVEMKRPIGCD</sequence>
<organism evidence="2 3">
    <name type="scientific">Alterirhizorhabdus solaris</name>
    <dbReference type="NCBI Taxonomy" id="2529389"/>
    <lineage>
        <taxon>Bacteria</taxon>
        <taxon>Pseudomonadati</taxon>
        <taxon>Pseudomonadota</taxon>
        <taxon>Alphaproteobacteria</taxon>
        <taxon>Sphingomonadales</taxon>
        <taxon>Rhizorhabdaceae</taxon>
        <taxon>Alterirhizorhabdus</taxon>
    </lineage>
</organism>
<dbReference type="RefSeq" id="WP_145147761.1">
    <property type="nucleotide sequence ID" value="NZ_VNIM01000005.1"/>
</dbReference>
<evidence type="ECO:0000259" key="1">
    <source>
        <dbReference type="Pfam" id="PF13449"/>
    </source>
</evidence>
<gene>
    <name evidence="2" type="ORF">FOY91_02380</name>
</gene>
<accession>A0A558RC09</accession>
<dbReference type="OrthoDB" id="9795869at2"/>
<protein>
    <submittedName>
        <fullName evidence="2">Esterase-like activity of phytase family protein</fullName>
    </submittedName>
</protein>
<comment type="caution">
    <text evidence="2">The sequence shown here is derived from an EMBL/GenBank/DDBJ whole genome shotgun (WGS) entry which is preliminary data.</text>
</comment>
<evidence type="ECO:0000313" key="3">
    <source>
        <dbReference type="Proteomes" id="UP000318681"/>
    </source>
</evidence>
<proteinExistence type="predicted"/>
<feature type="domain" description="Phytase-like" evidence="1">
    <location>
        <begin position="34"/>
        <end position="392"/>
    </location>
</feature>
<reference evidence="2 3" key="1">
    <citation type="submission" date="2019-07" db="EMBL/GenBank/DDBJ databases">
        <title>Sphingomonas solaris sp. nov., isolated from a solar panel from Boston, Massachusetts.</title>
        <authorList>
            <person name="Tanner K."/>
            <person name="Pascual J."/>
            <person name="Mancuso C."/>
            <person name="Pereto J."/>
            <person name="Khalil A."/>
            <person name="Vilanova C."/>
        </authorList>
    </citation>
    <scope>NUCLEOTIDE SEQUENCE [LARGE SCALE GENOMIC DNA]</scope>
    <source>
        <strain evidence="2 3">R4DWN</strain>
    </source>
</reference>
<dbReference type="Proteomes" id="UP000318681">
    <property type="component" value="Unassembled WGS sequence"/>
</dbReference>
<dbReference type="Pfam" id="PF13449">
    <property type="entry name" value="Phytase-like"/>
    <property type="match status" value="1"/>
</dbReference>
<dbReference type="InterPro" id="IPR027372">
    <property type="entry name" value="Phytase-like_dom"/>
</dbReference>
<dbReference type="AlphaFoldDB" id="A0A558RC09"/>
<name>A0A558RC09_9SPHN</name>